<dbReference type="InterPro" id="IPR036051">
    <property type="entry name" value="KRAB_dom_sf"/>
</dbReference>
<dbReference type="InterPro" id="IPR050169">
    <property type="entry name" value="Krueppel_C2H2_ZnF"/>
</dbReference>
<dbReference type="SUPFAM" id="SSF109640">
    <property type="entry name" value="KRAB domain (Kruppel-associated box)"/>
    <property type="match status" value="1"/>
</dbReference>
<accession>A0ABM3T303</accession>
<name>A0ABM3T303_BALAC</name>
<dbReference type="PANTHER" id="PTHR23232">
    <property type="entry name" value="KRAB DOMAIN C2H2 ZINC FINGER"/>
    <property type="match status" value="1"/>
</dbReference>
<reference evidence="4" key="2">
    <citation type="submission" date="2025-08" db="UniProtKB">
        <authorList>
            <consortium name="RefSeq"/>
        </authorList>
    </citation>
    <scope>IDENTIFICATION</scope>
</reference>
<feature type="region of interest" description="Disordered" evidence="1">
    <location>
        <begin position="19"/>
        <end position="57"/>
    </location>
</feature>
<organism evidence="3 4">
    <name type="scientific">Balaenoptera acutorostrata</name>
    <name type="common">Common minke whale</name>
    <name type="synonym">Balaena rostrata</name>
    <dbReference type="NCBI Taxonomy" id="9767"/>
    <lineage>
        <taxon>Eukaryota</taxon>
        <taxon>Metazoa</taxon>
        <taxon>Chordata</taxon>
        <taxon>Craniata</taxon>
        <taxon>Vertebrata</taxon>
        <taxon>Euteleostomi</taxon>
        <taxon>Mammalia</taxon>
        <taxon>Eutheria</taxon>
        <taxon>Laurasiatheria</taxon>
        <taxon>Artiodactyla</taxon>
        <taxon>Whippomorpha</taxon>
        <taxon>Cetacea</taxon>
        <taxon>Mysticeti</taxon>
        <taxon>Balaenopteridae</taxon>
        <taxon>Balaenoptera</taxon>
    </lineage>
</organism>
<dbReference type="InterPro" id="IPR001909">
    <property type="entry name" value="KRAB"/>
</dbReference>
<sequence length="221" mass="24189">MGSSRRLAGLPASLRMVAQEERGGSRGVSQVQADRKHVPPIPGGQLTHRAPPRPRPAATCNAKLTVSWTHQFIRGYLVFYCIHWPASPEGGFACVHRRSWSRVCSSAEAGGVAGGGGNGSKDVLRTQAQKTASQIALRDRSKEDSVGFEDVAVNFTAEEWALLGPVQRKLYRDVMLETFRNLASVGSCPQVKTSGSSPQWNILENELCSEEKIVRFRRNDS</sequence>
<dbReference type="Pfam" id="PF01352">
    <property type="entry name" value="KRAB"/>
    <property type="match status" value="1"/>
</dbReference>
<dbReference type="PANTHER" id="PTHR23232:SF151">
    <property type="entry name" value="EXPRESSED SEQUENCE AW146154-RELATED"/>
    <property type="match status" value="1"/>
</dbReference>
<dbReference type="RefSeq" id="XP_057396459.1">
    <property type="nucleotide sequence ID" value="XM_057540476.1"/>
</dbReference>
<protein>
    <submittedName>
        <fullName evidence="4">Uncharacterized protein LOC114236991</fullName>
    </submittedName>
</protein>
<dbReference type="PROSITE" id="PS50805">
    <property type="entry name" value="KRAB"/>
    <property type="match status" value="1"/>
</dbReference>
<proteinExistence type="predicted"/>
<evidence type="ECO:0000313" key="3">
    <source>
        <dbReference type="Proteomes" id="UP001652580"/>
    </source>
</evidence>
<reference evidence="3" key="1">
    <citation type="submission" date="2025-05" db="UniProtKB">
        <authorList>
            <consortium name="RefSeq"/>
        </authorList>
    </citation>
    <scope>NUCLEOTIDE SEQUENCE [LARGE SCALE GENOMIC DNA]</scope>
</reference>
<keyword evidence="3" id="KW-1185">Reference proteome</keyword>
<evidence type="ECO:0000313" key="4">
    <source>
        <dbReference type="RefSeq" id="XP_057396459.1"/>
    </source>
</evidence>
<dbReference type="Gene3D" id="6.10.140.140">
    <property type="match status" value="1"/>
</dbReference>
<evidence type="ECO:0000256" key="1">
    <source>
        <dbReference type="SAM" id="MobiDB-lite"/>
    </source>
</evidence>
<gene>
    <name evidence="4" type="primary">LOC114236991</name>
</gene>
<dbReference type="Proteomes" id="UP001652580">
    <property type="component" value="Chromosome 2"/>
</dbReference>
<feature type="domain" description="KRAB" evidence="2">
    <location>
        <begin position="146"/>
        <end position="221"/>
    </location>
</feature>
<dbReference type="SMART" id="SM00349">
    <property type="entry name" value="KRAB"/>
    <property type="match status" value="1"/>
</dbReference>
<dbReference type="CDD" id="cd07765">
    <property type="entry name" value="KRAB_A-box"/>
    <property type="match status" value="1"/>
</dbReference>
<evidence type="ECO:0000259" key="2">
    <source>
        <dbReference type="PROSITE" id="PS50805"/>
    </source>
</evidence>
<dbReference type="GeneID" id="114236991"/>